<organism evidence="7 8">
    <name type="scientific">Sphingomonas changbaiensis NBRC 104936</name>
    <dbReference type="NCBI Taxonomy" id="1219043"/>
    <lineage>
        <taxon>Bacteria</taxon>
        <taxon>Pseudomonadati</taxon>
        <taxon>Pseudomonadota</taxon>
        <taxon>Alphaproteobacteria</taxon>
        <taxon>Sphingomonadales</taxon>
        <taxon>Sphingomonadaceae</taxon>
        <taxon>Sphingomonas</taxon>
    </lineage>
</organism>
<dbReference type="RefSeq" id="WP_046348014.1">
    <property type="nucleotide sequence ID" value="NZ_BBWU01000028.1"/>
</dbReference>
<evidence type="ECO:0000256" key="4">
    <source>
        <dbReference type="ARBA" id="ARBA00022490"/>
    </source>
</evidence>
<reference evidence="7 8" key="1">
    <citation type="submission" date="2015-04" db="EMBL/GenBank/DDBJ databases">
        <title>Whole genome shotgun sequence of Sphingomonas changbaiensis NBRC 104936.</title>
        <authorList>
            <person name="Katano-Makiyama Y."/>
            <person name="Hosoyama A."/>
            <person name="Hashimoto M."/>
            <person name="Noguchi M."/>
            <person name="Tsuchikane K."/>
            <person name="Ohji S."/>
            <person name="Yamazoe A."/>
            <person name="Ichikawa N."/>
            <person name="Kimura A."/>
            <person name="Fujita N."/>
        </authorList>
    </citation>
    <scope>NUCLEOTIDE SEQUENCE [LARGE SCALE GENOMIC DNA]</scope>
    <source>
        <strain evidence="7 8">NBRC 104936</strain>
    </source>
</reference>
<evidence type="ECO:0000313" key="8">
    <source>
        <dbReference type="Proteomes" id="UP000033202"/>
    </source>
</evidence>
<evidence type="ECO:0000256" key="3">
    <source>
        <dbReference type="ARBA" id="ARBA00018111"/>
    </source>
</evidence>
<feature type="compositionally biased region" description="Basic and acidic residues" evidence="5">
    <location>
        <begin position="8"/>
        <end position="19"/>
    </location>
</feature>
<protein>
    <recommendedName>
        <fullName evidence="3">Regulatory protein RecX</fullName>
    </recommendedName>
</protein>
<comment type="similarity">
    <text evidence="2">Belongs to the RecX family.</text>
</comment>
<keyword evidence="8" id="KW-1185">Reference proteome</keyword>
<comment type="caution">
    <text evidence="7">The sequence shown here is derived from an EMBL/GenBank/DDBJ whole genome shotgun (WGS) entry which is preliminary data.</text>
</comment>
<accession>A0A0E9MPX4</accession>
<dbReference type="InterPro" id="IPR053924">
    <property type="entry name" value="RecX_HTH_2nd"/>
</dbReference>
<name>A0A0E9MPX4_9SPHN</name>
<dbReference type="InterPro" id="IPR036388">
    <property type="entry name" value="WH-like_DNA-bd_sf"/>
</dbReference>
<evidence type="ECO:0000256" key="5">
    <source>
        <dbReference type="SAM" id="MobiDB-lite"/>
    </source>
</evidence>
<proteinExistence type="inferred from homology"/>
<dbReference type="Gene3D" id="1.10.10.10">
    <property type="entry name" value="Winged helix-like DNA-binding domain superfamily/Winged helix DNA-binding domain"/>
    <property type="match status" value="1"/>
</dbReference>
<dbReference type="STRING" id="1219043.SCH01S_28_00390"/>
<evidence type="ECO:0000259" key="6">
    <source>
        <dbReference type="Pfam" id="PF02631"/>
    </source>
</evidence>
<sequence length="185" mass="20032">MAQTWRSRPTDPDARRTRPLDPAGLERIALRYVERYATTRAKLAGYLGRKLRERGWSGEGTAEVDALVSRFAELGYVDDAAFASARAAGLTRRGYGLRRVSATLKAAGIDADDAAPAEAATREQAWEAALVFARRRKIGPFAPAVPDRAAREKAFAALLRAGHDVAVARRIVQCGPGDVPEMDLG</sequence>
<dbReference type="EMBL" id="BBWU01000028">
    <property type="protein sequence ID" value="GAO39180.1"/>
    <property type="molecule type" value="Genomic_DNA"/>
</dbReference>
<comment type="subcellular location">
    <subcellularLocation>
        <location evidence="1">Cytoplasm</location>
    </subcellularLocation>
</comment>
<dbReference type="AlphaFoldDB" id="A0A0E9MPX4"/>
<gene>
    <name evidence="7" type="primary">recX</name>
    <name evidence="7" type="ORF">SCH01S_28_00390</name>
</gene>
<evidence type="ECO:0000256" key="1">
    <source>
        <dbReference type="ARBA" id="ARBA00004496"/>
    </source>
</evidence>
<dbReference type="GO" id="GO:0005737">
    <property type="term" value="C:cytoplasm"/>
    <property type="evidence" value="ECO:0007669"/>
    <property type="project" value="UniProtKB-SubCell"/>
</dbReference>
<dbReference type="Pfam" id="PF02631">
    <property type="entry name" value="RecX_HTH2"/>
    <property type="match status" value="1"/>
</dbReference>
<feature type="region of interest" description="Disordered" evidence="5">
    <location>
        <begin position="1"/>
        <end position="20"/>
    </location>
</feature>
<feature type="domain" description="RecX second three-helical" evidence="6">
    <location>
        <begin position="78"/>
        <end position="115"/>
    </location>
</feature>
<dbReference type="Proteomes" id="UP000033202">
    <property type="component" value="Unassembled WGS sequence"/>
</dbReference>
<evidence type="ECO:0000313" key="7">
    <source>
        <dbReference type="EMBL" id="GAO39180.1"/>
    </source>
</evidence>
<evidence type="ECO:0000256" key="2">
    <source>
        <dbReference type="ARBA" id="ARBA00009695"/>
    </source>
</evidence>
<dbReference type="OrthoDB" id="7432442at2"/>
<keyword evidence="4" id="KW-0963">Cytoplasm</keyword>